<protein>
    <submittedName>
        <fullName evidence="2">NAD-dependent protein deacetylase, SIR2 family</fullName>
    </submittedName>
</protein>
<dbReference type="Pfam" id="PF25199">
    <property type="entry name" value="nSTAND_NTPase5"/>
    <property type="match status" value="1"/>
</dbReference>
<dbReference type="InterPro" id="IPR057574">
    <property type="entry name" value="nSTAND_NTPase5_dom"/>
</dbReference>
<dbReference type="SMART" id="SM00382">
    <property type="entry name" value="AAA"/>
    <property type="match status" value="1"/>
</dbReference>
<dbReference type="InterPro" id="IPR027417">
    <property type="entry name" value="P-loop_NTPase"/>
</dbReference>
<dbReference type="STRING" id="29435.SAMN05216588_107150"/>
<dbReference type="Pfam" id="PF13289">
    <property type="entry name" value="SIR2_2"/>
    <property type="match status" value="1"/>
</dbReference>
<feature type="domain" description="AAA+ ATPase" evidence="1">
    <location>
        <begin position="344"/>
        <end position="509"/>
    </location>
</feature>
<sequence length="816" mass="91986">MNENLKQAIRNGELALFLGAGASKRCKDSSGNDLLDGNSLAEELAKRAGMDYSDEELEDVYGAVRDEMGSRLDSVLEELFRHVSPSDEYSALAKFAWRRIYTLNIDDGLERAFHFSAQRICPRLSSDPIEDRDPFFGRLDIVKLNGSVDKLHCGIIFSASEYAKATIQGRPWYEQCGSDFVRNPILFVGTKLKEPLLKFHIERYKEFNKRTPGRSYVITPSATEIEKRSLKQYNIEHISGTLADFTSWLEQEFPDGLNSKDLARASLPPYAAALNSSDKASYTKLFDGVFLVKKDMAPNDLEGGAIREFYKGFKPSWSDIASGIPAELEILDECSRFLKQNLGKNKLIPLIGPAGSGKSTLLMQLAYNTSQWKSVAVYHFEEPLSDVKRTLIAIEEASKDFEYIVVAIDNVDLVSESLIEALKSGKLAKTTIVFAERESIWERRTKAKLGEFSTNNIHVSEFTERDARNILHKLQKYGSWTILGQMTENERVSALINKAGKQLLIALLEATYGRGFEKIIESDYKALENDEQRIFFLTVGVITERNFGAPIELVDRALSANGFAGTGILTKSLSGIIVKKEGKLTARHRVYVQHLLEQVVDPDLTAKAIKGLLIAFSHYDAPVIKHVRKADAAIYKGIINHSFLWNVLRGRESLIVSLYKSLEKSFELDGLFWLQYGLALRDMHDDEEALDKLRTAFNAYQMPHTQHALGQQLLIIGRKANDRTIALAYADEARALLEPLDEIMESDDTYPIVTLAEGHTALMREIADEGEARNIARSYLPALERRKRSQPDNFRLQECYSRIFKFVAIGTWIDIV</sequence>
<accession>A0A1G8F6D2</accession>
<reference evidence="2 3" key="1">
    <citation type="submission" date="2016-10" db="EMBL/GenBank/DDBJ databases">
        <authorList>
            <person name="de Groot N.N."/>
        </authorList>
    </citation>
    <scope>NUCLEOTIDE SEQUENCE [LARGE SCALE GENOMIC DNA]</scope>
    <source>
        <strain evidence="2 3">LMG 18387</strain>
    </source>
</reference>
<dbReference type="RefSeq" id="WP_084304865.1">
    <property type="nucleotide sequence ID" value="NZ_FNDG01000007.1"/>
</dbReference>
<proteinExistence type="predicted"/>
<dbReference type="SUPFAM" id="SSF52540">
    <property type="entry name" value="P-loop containing nucleoside triphosphate hydrolases"/>
    <property type="match status" value="1"/>
</dbReference>
<dbReference type="EMBL" id="FNDG01000007">
    <property type="protein sequence ID" value="SDH77667.1"/>
    <property type="molecule type" value="Genomic_DNA"/>
</dbReference>
<evidence type="ECO:0000313" key="2">
    <source>
        <dbReference type="EMBL" id="SDH77667.1"/>
    </source>
</evidence>
<gene>
    <name evidence="2" type="ORF">SAMN05216588_107150</name>
</gene>
<evidence type="ECO:0000313" key="3">
    <source>
        <dbReference type="Proteomes" id="UP000198606"/>
    </source>
</evidence>
<organism evidence="2 3">
    <name type="scientific">Phytopseudomonas flavescens</name>
    <dbReference type="NCBI Taxonomy" id="29435"/>
    <lineage>
        <taxon>Bacteria</taxon>
        <taxon>Pseudomonadati</taxon>
        <taxon>Pseudomonadota</taxon>
        <taxon>Gammaproteobacteria</taxon>
        <taxon>Pseudomonadales</taxon>
        <taxon>Pseudomonadaceae</taxon>
        <taxon>Phytopseudomonas</taxon>
    </lineage>
</organism>
<dbReference type="Proteomes" id="UP000198606">
    <property type="component" value="Unassembled WGS sequence"/>
</dbReference>
<dbReference type="InterPro" id="IPR003593">
    <property type="entry name" value="AAA+_ATPase"/>
</dbReference>
<name>A0A1G8F6D2_9GAMM</name>
<dbReference type="Gene3D" id="3.40.50.300">
    <property type="entry name" value="P-loop containing nucleotide triphosphate hydrolases"/>
    <property type="match status" value="1"/>
</dbReference>
<evidence type="ECO:0000259" key="1">
    <source>
        <dbReference type="SMART" id="SM00382"/>
    </source>
</evidence>
<dbReference type="AlphaFoldDB" id="A0A1G8F6D2"/>